<comment type="caution">
    <text evidence="1">The sequence shown here is derived from an EMBL/GenBank/DDBJ whole genome shotgun (WGS) entry which is preliminary data.</text>
</comment>
<dbReference type="Proteomes" id="UP001218218">
    <property type="component" value="Unassembled WGS sequence"/>
</dbReference>
<evidence type="ECO:0000313" key="2">
    <source>
        <dbReference type="Proteomes" id="UP001218218"/>
    </source>
</evidence>
<protein>
    <submittedName>
        <fullName evidence="1">Uncharacterized protein</fullName>
    </submittedName>
</protein>
<accession>A0AAD7A483</accession>
<organism evidence="1 2">
    <name type="scientific">Mycena albidolilacea</name>
    <dbReference type="NCBI Taxonomy" id="1033008"/>
    <lineage>
        <taxon>Eukaryota</taxon>
        <taxon>Fungi</taxon>
        <taxon>Dikarya</taxon>
        <taxon>Basidiomycota</taxon>
        <taxon>Agaricomycotina</taxon>
        <taxon>Agaricomycetes</taxon>
        <taxon>Agaricomycetidae</taxon>
        <taxon>Agaricales</taxon>
        <taxon>Marasmiineae</taxon>
        <taxon>Mycenaceae</taxon>
        <taxon>Mycena</taxon>
    </lineage>
</organism>
<dbReference type="EMBL" id="JARIHO010000016">
    <property type="protein sequence ID" value="KAJ7349174.1"/>
    <property type="molecule type" value="Genomic_DNA"/>
</dbReference>
<evidence type="ECO:0000313" key="1">
    <source>
        <dbReference type="EMBL" id="KAJ7349174.1"/>
    </source>
</evidence>
<gene>
    <name evidence="1" type="ORF">DFH08DRAFT_137315</name>
</gene>
<dbReference type="AlphaFoldDB" id="A0AAD7A483"/>
<keyword evidence="2" id="KW-1185">Reference proteome</keyword>
<reference evidence="1" key="1">
    <citation type="submission" date="2023-03" db="EMBL/GenBank/DDBJ databases">
        <title>Massive genome expansion in bonnet fungi (Mycena s.s.) driven by repeated elements and novel gene families across ecological guilds.</title>
        <authorList>
            <consortium name="Lawrence Berkeley National Laboratory"/>
            <person name="Harder C.B."/>
            <person name="Miyauchi S."/>
            <person name="Viragh M."/>
            <person name="Kuo A."/>
            <person name="Thoen E."/>
            <person name="Andreopoulos B."/>
            <person name="Lu D."/>
            <person name="Skrede I."/>
            <person name="Drula E."/>
            <person name="Henrissat B."/>
            <person name="Morin E."/>
            <person name="Kohler A."/>
            <person name="Barry K."/>
            <person name="LaButti K."/>
            <person name="Morin E."/>
            <person name="Salamov A."/>
            <person name="Lipzen A."/>
            <person name="Mereny Z."/>
            <person name="Hegedus B."/>
            <person name="Baldrian P."/>
            <person name="Stursova M."/>
            <person name="Weitz H."/>
            <person name="Taylor A."/>
            <person name="Grigoriev I.V."/>
            <person name="Nagy L.G."/>
            <person name="Martin F."/>
            <person name="Kauserud H."/>
        </authorList>
    </citation>
    <scope>NUCLEOTIDE SEQUENCE</scope>
    <source>
        <strain evidence="1">CBHHK002</strain>
    </source>
</reference>
<sequence>MSNINANMTGNIAILSSPDRRYLEVLEDNKGLAFREQKINDRARFTVKQGSNNKIQLVSLATNKYVNMYYINDVKCEGDGGGLSMGIVLLTNGLVNLTITGYQGQDGRTAFLSNEAGNVSYNGSLAVRDLENENCRFIIENL</sequence>
<proteinExistence type="predicted"/>
<name>A0AAD7A483_9AGAR</name>